<dbReference type="SUPFAM" id="SSF51445">
    <property type="entry name" value="(Trans)glycosidases"/>
    <property type="match status" value="1"/>
</dbReference>
<dbReference type="InterPro" id="IPR044993">
    <property type="entry name" value="BXL"/>
</dbReference>
<feature type="signal peptide" evidence="4">
    <location>
        <begin position="1"/>
        <end position="24"/>
    </location>
</feature>
<dbReference type="InterPro" id="IPR013783">
    <property type="entry name" value="Ig-like_fold"/>
</dbReference>
<evidence type="ECO:0000313" key="6">
    <source>
        <dbReference type="EMBL" id="MBK3519433.1"/>
    </source>
</evidence>
<feature type="domain" description="Fibronectin type III-like" evidence="5">
    <location>
        <begin position="651"/>
        <end position="720"/>
    </location>
</feature>
<accession>A0ABS1HQC5</accession>
<evidence type="ECO:0000256" key="1">
    <source>
        <dbReference type="ARBA" id="ARBA00005336"/>
    </source>
</evidence>
<evidence type="ECO:0000256" key="4">
    <source>
        <dbReference type="SAM" id="SignalP"/>
    </source>
</evidence>
<sequence length="742" mass="81973">MKSIHLLLLLVVAGILFQCAPASNDSNKQAAVFQHEYQNTALPIEQRVNLLINELTLEEKIGLMENTAKAVERLDIPQYNWWNEGLHGVARSAPATVFPQAIGMAATFNPDLVEQVATAISDEGRALYHAAIEKDIHKWYLGLTYWSPNVNIFRDPRWGRGHETYGEDPVLSGLIGASFVRGLQGNDEKYIKIAACAKHYAVHNGPEAKRHFFNAESNQKDLNETYLPAFKQLVDEGVAGVMCAYNRTNDEVCCGSPTLLLDVLRQQWGFDGYVVSDCGALYDFHEYHKISEDATQSAVMALKADVNVNCGSVYRHLDKAIEQGLVTEKELDAVLAKQLKIRFRLGMFDPQEDVPYSNIPLSVVGSDKHKELSRDVARQSMVLLKNDNNVLPLKKDLTQYYVTGNNVADVNALMGNYYGVAKNYVTVLEGVANAVSPTSIVQYNQSVLLEQELEHTNTGQVWNAQFADVVIAVLGISPLYEGENGDTPFSKTGGDREKIELPANQLKLLRDLKEKCKDRPLIAVVMSGSAIAMPEVHELADALLWAWYPGEQGGHAVADILFGDYSPSGKLPFTIYESTDQLGDFEDYNIAEGGWTYRYFNGEPLYPFGYGLSYNAVDYKLSGSNKVQMKEGGSVQVELEMTNKGKMIQNESVQLYVSKSDAGFITPISALKGIKNVTLASGESTKVSFVIDNETLSQIDMDGQKVLPKGAYKLFIGSSSPSNRLQALNVVKPLGFTVDVLE</sequence>
<keyword evidence="2 4" id="KW-0732">Signal</keyword>
<dbReference type="SMART" id="SM01217">
    <property type="entry name" value="Fn3_like"/>
    <property type="match status" value="1"/>
</dbReference>
<feature type="chain" id="PRO_5045991358" evidence="4">
    <location>
        <begin position="25"/>
        <end position="742"/>
    </location>
</feature>
<dbReference type="Gene3D" id="2.60.40.10">
    <property type="entry name" value="Immunoglobulins"/>
    <property type="match status" value="1"/>
</dbReference>
<dbReference type="EMBL" id="JAENRR010000068">
    <property type="protein sequence ID" value="MBK3519433.1"/>
    <property type="molecule type" value="Genomic_DNA"/>
</dbReference>
<protein>
    <submittedName>
        <fullName evidence="6">Glycoside hydrolase family 3 C-terminal domain-containing protein</fullName>
    </submittedName>
</protein>
<dbReference type="Pfam" id="PF01915">
    <property type="entry name" value="Glyco_hydro_3_C"/>
    <property type="match status" value="1"/>
</dbReference>
<keyword evidence="7" id="KW-1185">Reference proteome</keyword>
<gene>
    <name evidence="6" type="ORF">JIV24_18955</name>
</gene>
<dbReference type="InterPro" id="IPR017853">
    <property type="entry name" value="GH"/>
</dbReference>
<dbReference type="RefSeq" id="WP_200466652.1">
    <property type="nucleotide sequence ID" value="NZ_JAENRR010000068.1"/>
</dbReference>
<organism evidence="6 7">
    <name type="scientific">Carboxylicivirga marina</name>
    <dbReference type="NCBI Taxonomy" id="2800988"/>
    <lineage>
        <taxon>Bacteria</taxon>
        <taxon>Pseudomonadati</taxon>
        <taxon>Bacteroidota</taxon>
        <taxon>Bacteroidia</taxon>
        <taxon>Marinilabiliales</taxon>
        <taxon>Marinilabiliaceae</taxon>
        <taxon>Carboxylicivirga</taxon>
    </lineage>
</organism>
<dbReference type="Pfam" id="PF14310">
    <property type="entry name" value="Fn3-like"/>
    <property type="match status" value="1"/>
</dbReference>
<dbReference type="InterPro" id="IPR001764">
    <property type="entry name" value="Glyco_hydro_3_N"/>
</dbReference>
<evidence type="ECO:0000313" key="7">
    <source>
        <dbReference type="Proteomes" id="UP000605676"/>
    </source>
</evidence>
<dbReference type="PANTHER" id="PTHR42721">
    <property type="entry name" value="SUGAR HYDROLASE-RELATED"/>
    <property type="match status" value="1"/>
</dbReference>
<dbReference type="Gene3D" id="3.20.20.300">
    <property type="entry name" value="Glycoside hydrolase, family 3, N-terminal domain"/>
    <property type="match status" value="1"/>
</dbReference>
<reference evidence="6 7" key="1">
    <citation type="submission" date="2021-01" db="EMBL/GenBank/DDBJ databases">
        <title>Carboxyliciviraga sp.nov., isolated from coastal sediments.</title>
        <authorList>
            <person name="Lu D."/>
            <person name="Zhang T."/>
        </authorList>
    </citation>
    <scope>NUCLEOTIDE SEQUENCE [LARGE SCALE GENOMIC DNA]</scope>
    <source>
        <strain evidence="6 7">N1Y132</strain>
    </source>
</reference>
<dbReference type="PANTHER" id="PTHR42721:SF3">
    <property type="entry name" value="BETA-D-XYLOSIDASE 5-RELATED"/>
    <property type="match status" value="1"/>
</dbReference>
<evidence type="ECO:0000256" key="2">
    <source>
        <dbReference type="ARBA" id="ARBA00022729"/>
    </source>
</evidence>
<evidence type="ECO:0000259" key="5">
    <source>
        <dbReference type="SMART" id="SM01217"/>
    </source>
</evidence>
<dbReference type="InterPro" id="IPR002772">
    <property type="entry name" value="Glyco_hydro_3_C"/>
</dbReference>
<dbReference type="GO" id="GO:0016787">
    <property type="term" value="F:hydrolase activity"/>
    <property type="evidence" value="ECO:0007669"/>
    <property type="project" value="UniProtKB-KW"/>
</dbReference>
<dbReference type="InterPro" id="IPR036962">
    <property type="entry name" value="Glyco_hydro_3_N_sf"/>
</dbReference>
<dbReference type="SUPFAM" id="SSF52279">
    <property type="entry name" value="Beta-D-glucan exohydrolase, C-terminal domain"/>
    <property type="match status" value="1"/>
</dbReference>
<dbReference type="Gene3D" id="3.40.50.1700">
    <property type="entry name" value="Glycoside hydrolase family 3 C-terminal domain"/>
    <property type="match status" value="1"/>
</dbReference>
<dbReference type="InterPro" id="IPR026891">
    <property type="entry name" value="Fn3-like"/>
</dbReference>
<dbReference type="Pfam" id="PF00933">
    <property type="entry name" value="Glyco_hydro_3"/>
    <property type="match status" value="1"/>
</dbReference>
<dbReference type="InterPro" id="IPR036881">
    <property type="entry name" value="Glyco_hydro_3_C_sf"/>
</dbReference>
<comment type="caution">
    <text evidence="6">The sequence shown here is derived from an EMBL/GenBank/DDBJ whole genome shotgun (WGS) entry which is preliminary data.</text>
</comment>
<dbReference type="PRINTS" id="PR00133">
    <property type="entry name" value="GLHYDRLASE3"/>
</dbReference>
<evidence type="ECO:0000256" key="3">
    <source>
        <dbReference type="ARBA" id="ARBA00022801"/>
    </source>
</evidence>
<keyword evidence="3 6" id="KW-0378">Hydrolase</keyword>
<dbReference type="Proteomes" id="UP000605676">
    <property type="component" value="Unassembled WGS sequence"/>
</dbReference>
<name>A0ABS1HQC5_9BACT</name>
<proteinExistence type="inferred from homology"/>
<comment type="similarity">
    <text evidence="1">Belongs to the glycosyl hydrolase 3 family.</text>
</comment>